<dbReference type="PANTHER" id="PTHR35369">
    <property type="entry name" value="BLR3025 PROTEIN-RELATED"/>
    <property type="match status" value="1"/>
</dbReference>
<proteinExistence type="predicted"/>
<dbReference type="PANTHER" id="PTHR35369:SF2">
    <property type="entry name" value="BLR3025 PROTEIN"/>
    <property type="match status" value="1"/>
</dbReference>
<comment type="caution">
    <text evidence="2">The sequence shown here is derived from an EMBL/GenBank/DDBJ whole genome shotgun (WGS) entry which is preliminary data.</text>
</comment>
<dbReference type="InterPro" id="IPR043502">
    <property type="entry name" value="DNA/RNA_pol_sf"/>
</dbReference>
<keyword evidence="1" id="KW-0227">DNA damage</keyword>
<sequence length="498" mass="57317">MKLWFSFRLIDAPFAALGINTSPSSVIIERHRVIWVSPEAEAAGAEIGMDITTAQTLSDCEFVERDRALEEEFLQRQAEALYVITPHITFITSTTVTHLGLTLEVSTCLQLFGGAKAIQEQALQIFANGQHRVEFGMAHTAEAAWLLTYADAEYSFHESKDDFIHLLNQLPVELLYEFPKQVEALEKTGFFILGDIAHQIERQSIAGIRKRFGQAFTDYLCRMFGIDLDFQQGSLFSVPVATYKPAEHFSTFVQFEYPTSSTALMEWPVENLLQKLSDYLRKNQLETQHIEWTLSDIYKTHEYIKVFADIPQSHWELFYDLTMIQLEHRQFSFEVDILTLTCEHTARLQSRGQVLNFDLARRSRNLNQDFSITAAKLKARLGDDAVYKLSYKRAIAPELSQEKIPLATPCNQEVPEELTDVPRPTWLIPDPVPIEERKKGLYWRGYLNLGTGPERIHGDWLGTTIARDYFVATRHDHVRLWVFKDLKTKTWFVHGIFG</sequence>
<organism evidence="2 3">
    <name type="scientific">Cellvibrio zantedeschiae</name>
    <dbReference type="NCBI Taxonomy" id="1237077"/>
    <lineage>
        <taxon>Bacteria</taxon>
        <taxon>Pseudomonadati</taxon>
        <taxon>Pseudomonadota</taxon>
        <taxon>Gammaproteobacteria</taxon>
        <taxon>Cellvibrionales</taxon>
        <taxon>Cellvibrionaceae</taxon>
        <taxon>Cellvibrio</taxon>
    </lineage>
</organism>
<gene>
    <name evidence="2" type="ORF">GCM10011613_25100</name>
</gene>
<dbReference type="InterPro" id="IPR050356">
    <property type="entry name" value="SulA_CellDiv_inhibitor"/>
</dbReference>
<evidence type="ECO:0000256" key="1">
    <source>
        <dbReference type="ARBA" id="ARBA00022763"/>
    </source>
</evidence>
<dbReference type="Proteomes" id="UP000619761">
    <property type="component" value="Unassembled WGS sequence"/>
</dbReference>
<dbReference type="RefSeq" id="WP_189419121.1">
    <property type="nucleotide sequence ID" value="NZ_BMYZ01000002.1"/>
</dbReference>
<name>A0ABQ3B904_9GAMM</name>
<dbReference type="EMBL" id="BMYZ01000002">
    <property type="protein sequence ID" value="GGY79255.1"/>
    <property type="molecule type" value="Genomic_DNA"/>
</dbReference>
<evidence type="ECO:0000313" key="3">
    <source>
        <dbReference type="Proteomes" id="UP000619761"/>
    </source>
</evidence>
<evidence type="ECO:0000313" key="2">
    <source>
        <dbReference type="EMBL" id="GGY79255.1"/>
    </source>
</evidence>
<dbReference type="CDD" id="cd03468">
    <property type="entry name" value="PolY_like"/>
    <property type="match status" value="1"/>
</dbReference>
<keyword evidence="3" id="KW-1185">Reference proteome</keyword>
<reference evidence="3" key="1">
    <citation type="journal article" date="2019" name="Int. J. Syst. Evol. Microbiol.">
        <title>The Global Catalogue of Microorganisms (GCM) 10K type strain sequencing project: providing services to taxonomists for standard genome sequencing and annotation.</title>
        <authorList>
            <consortium name="The Broad Institute Genomics Platform"/>
            <consortium name="The Broad Institute Genome Sequencing Center for Infectious Disease"/>
            <person name="Wu L."/>
            <person name="Ma J."/>
        </authorList>
    </citation>
    <scope>NUCLEOTIDE SEQUENCE [LARGE SCALE GENOMIC DNA]</scope>
    <source>
        <strain evidence="3">KCTC 32239</strain>
    </source>
</reference>
<dbReference type="SUPFAM" id="SSF56672">
    <property type="entry name" value="DNA/RNA polymerases"/>
    <property type="match status" value="1"/>
</dbReference>
<protein>
    <submittedName>
        <fullName evidence="2">Nucleotidyltransferase</fullName>
    </submittedName>
</protein>
<accession>A0ABQ3B904</accession>